<proteinExistence type="predicted"/>
<feature type="compositionally biased region" description="Basic and acidic residues" evidence="1">
    <location>
        <begin position="17"/>
        <end position="34"/>
    </location>
</feature>
<feature type="region of interest" description="Disordered" evidence="1">
    <location>
        <begin position="241"/>
        <end position="322"/>
    </location>
</feature>
<evidence type="ECO:0000313" key="2">
    <source>
        <dbReference type="EnsemblMetazoa" id="XP_016980421.1"/>
    </source>
</evidence>
<evidence type="ECO:0000256" key="1">
    <source>
        <dbReference type="SAM" id="MobiDB-lite"/>
    </source>
</evidence>
<evidence type="ECO:0000313" key="4">
    <source>
        <dbReference type="RefSeq" id="XP_016980421.1"/>
    </source>
</evidence>
<accession>A0A6P4F514</accession>
<dbReference type="OrthoDB" id="7869428at2759"/>
<feature type="compositionally biased region" description="Polar residues" evidence="1">
    <location>
        <begin position="1"/>
        <end position="10"/>
    </location>
</feature>
<reference evidence="4" key="2">
    <citation type="submission" date="2025-04" db="UniProtKB">
        <authorList>
            <consortium name="RefSeq"/>
        </authorList>
    </citation>
    <scope>IDENTIFICATION</scope>
</reference>
<dbReference type="GeneID" id="108045564"/>
<dbReference type="EnsemblMetazoa" id="XM_017124932.2">
    <property type="protein sequence ID" value="XP_016980421.1"/>
    <property type="gene ID" value="LOC108045564"/>
</dbReference>
<feature type="region of interest" description="Disordered" evidence="1">
    <location>
        <begin position="1"/>
        <end position="40"/>
    </location>
</feature>
<gene>
    <name evidence="4" type="primary">LOC108045564</name>
    <name evidence="2" type="synonym">108045564</name>
</gene>
<protein>
    <submittedName>
        <fullName evidence="4">Formin-like protein 16</fullName>
    </submittedName>
</protein>
<dbReference type="RefSeq" id="XP_016980421.1">
    <property type="nucleotide sequence ID" value="XM_017124932.1"/>
</dbReference>
<evidence type="ECO:0000313" key="3">
    <source>
        <dbReference type="Proteomes" id="UP001652680"/>
    </source>
</evidence>
<feature type="region of interest" description="Disordered" evidence="1">
    <location>
        <begin position="206"/>
        <end position="226"/>
    </location>
</feature>
<feature type="compositionally biased region" description="Pro residues" evidence="1">
    <location>
        <begin position="258"/>
        <end position="280"/>
    </location>
</feature>
<organism evidence="4">
    <name type="scientific">Drosophila rhopaloa</name>
    <name type="common">Fruit fly</name>
    <dbReference type="NCBI Taxonomy" id="1041015"/>
    <lineage>
        <taxon>Eukaryota</taxon>
        <taxon>Metazoa</taxon>
        <taxon>Ecdysozoa</taxon>
        <taxon>Arthropoda</taxon>
        <taxon>Hexapoda</taxon>
        <taxon>Insecta</taxon>
        <taxon>Pterygota</taxon>
        <taxon>Neoptera</taxon>
        <taxon>Endopterygota</taxon>
        <taxon>Diptera</taxon>
        <taxon>Brachycera</taxon>
        <taxon>Muscomorpha</taxon>
        <taxon>Ephydroidea</taxon>
        <taxon>Drosophilidae</taxon>
        <taxon>Drosophila</taxon>
        <taxon>Sophophora</taxon>
    </lineage>
</organism>
<sequence length="322" mass="36029">MGNIPSSSQVGRRPSQYRKEEDTFHGSHRNPERSHSRHCFVIRSQRPPKRECVLDAGSRYGSPTSCCCPPLPPVTPARKRCCCSSPPDPVRQRSSGNKSQGCGGQAARRLKVCHPDAYPVPEILRTRQMGLHPLAARCDCGTAAADQEEAAFFEPEPQAEISHSDSVGSFQPAVQAVYAGSQEHHDPYYPCAPRQARQQEVDPLGNFDLNRFDRDATHRGPGGRRRNVSIRTCLDYDYEPEYPPAQSFPRHSTLRSPPGHPPPQSPPGYPPPGYPPPRSYRPPAYAPRTRPPPPSWQRSNRPRAHPGSYENEEIEFVKCPYR</sequence>
<reference evidence="2" key="3">
    <citation type="submission" date="2025-05" db="UniProtKB">
        <authorList>
            <consortium name="EnsemblMetazoa"/>
        </authorList>
    </citation>
    <scope>IDENTIFICATION</scope>
</reference>
<name>A0A6P4F514_DRORH</name>
<dbReference type="AlphaFoldDB" id="A0A6P4F514"/>
<dbReference type="Proteomes" id="UP001652680">
    <property type="component" value="Unassembled WGS sequence"/>
</dbReference>
<reference evidence="3" key="1">
    <citation type="journal article" date="2021" name="Elife">
        <title>Highly contiguous assemblies of 101 drosophilid genomes.</title>
        <authorList>
            <person name="Kim B.Y."/>
            <person name="Wang J.R."/>
            <person name="Miller D.E."/>
            <person name="Barmina O."/>
            <person name="Delaney E."/>
            <person name="Thompson A."/>
            <person name="Comeault A.A."/>
            <person name="Peede D."/>
            <person name="D'Agostino E.R."/>
            <person name="Pelaez J."/>
            <person name="Aguilar J.M."/>
            <person name="Haji D."/>
            <person name="Matsunaga T."/>
            <person name="Armstrong E.E."/>
            <person name="Zych M."/>
            <person name="Ogawa Y."/>
            <person name="Stamenkovic-Radak M."/>
            <person name="Jelic M."/>
            <person name="Veselinovic M.S."/>
            <person name="Tanaskovic M."/>
            <person name="Eric P."/>
            <person name="Gao J.J."/>
            <person name="Katoh T.K."/>
            <person name="Toda M.J."/>
            <person name="Watabe H."/>
            <person name="Watada M."/>
            <person name="Davis J.S."/>
            <person name="Moyle L.C."/>
            <person name="Manoli G."/>
            <person name="Bertolini E."/>
            <person name="Kostal V."/>
            <person name="Hawley R.S."/>
            <person name="Takahashi A."/>
            <person name="Jones C.D."/>
            <person name="Price D.K."/>
            <person name="Whiteman N."/>
            <person name="Kopp A."/>
            <person name="Matute D.R."/>
            <person name="Petrov D.A."/>
        </authorList>
    </citation>
    <scope>NUCLEOTIDE SEQUENCE [LARGE SCALE GENOMIC DNA]</scope>
</reference>
<keyword evidence="3" id="KW-1185">Reference proteome</keyword>